<gene>
    <name evidence="3" type="ORF">JANAI62_25720</name>
</gene>
<keyword evidence="4" id="KW-1185">Reference proteome</keyword>
<dbReference type="EMBL" id="BPFH01000004">
    <property type="protein sequence ID" value="GIT95949.1"/>
    <property type="molecule type" value="Genomic_DNA"/>
</dbReference>
<proteinExistence type="predicted"/>
<dbReference type="InterPro" id="IPR018637">
    <property type="entry name" value="DUF2059"/>
</dbReference>
<dbReference type="Pfam" id="PF09832">
    <property type="entry name" value="DUF2059"/>
    <property type="match status" value="1"/>
</dbReference>
<evidence type="ECO:0000256" key="1">
    <source>
        <dbReference type="SAM" id="SignalP"/>
    </source>
</evidence>
<feature type="domain" description="DUF2059" evidence="2">
    <location>
        <begin position="90"/>
        <end position="147"/>
    </location>
</feature>
<evidence type="ECO:0000259" key="2">
    <source>
        <dbReference type="Pfam" id="PF09832"/>
    </source>
</evidence>
<name>A0ABQ4NNH3_9RHOB</name>
<reference evidence="3 4" key="1">
    <citation type="submission" date="2021-05" db="EMBL/GenBank/DDBJ databases">
        <title>Bacteria Genome sequencing.</title>
        <authorList>
            <person name="Takabe Y."/>
            <person name="Nakajima Y."/>
            <person name="Suzuki S."/>
            <person name="Shiozaki T."/>
        </authorList>
    </citation>
    <scope>NUCLEOTIDE SEQUENCE [LARGE SCALE GENOMIC DNA]</scope>
    <source>
        <strain evidence="3 4">AI_62</strain>
    </source>
</reference>
<keyword evidence="1" id="KW-0732">Signal</keyword>
<organism evidence="3 4">
    <name type="scientific">Jannaschia pagri</name>
    <dbReference type="NCBI Taxonomy" id="2829797"/>
    <lineage>
        <taxon>Bacteria</taxon>
        <taxon>Pseudomonadati</taxon>
        <taxon>Pseudomonadota</taxon>
        <taxon>Alphaproteobacteria</taxon>
        <taxon>Rhodobacterales</taxon>
        <taxon>Roseobacteraceae</taxon>
        <taxon>Jannaschia</taxon>
    </lineage>
</organism>
<evidence type="ECO:0000313" key="3">
    <source>
        <dbReference type="EMBL" id="GIT95949.1"/>
    </source>
</evidence>
<dbReference type="Proteomes" id="UP000786693">
    <property type="component" value="Unassembled WGS sequence"/>
</dbReference>
<sequence>MDQVKRRMASAVAVMMALTGPVTAQGVGTPPEIHQGEALTDLMATVRVKPLVQIVATEGARHGRSLESTFFPGRGGASWDKTVARIQTPERLEQMVGDNLVTTLAPEEARDASAFFASGLGQRIIERELIARRAMLQPSVETNAKQAAHVLQAQPTPRTILIGSLIEALDLVDNNVASGLNANLAFYRGLSEGGVIRDDLVEDDMVGMVVGQQANIREAAELWLLSYLMLAYAPLTDDDLQGYLDFVRTPAGQGYGAAMAQSFSEVFASTSYELGLAAAVFMTQQDA</sequence>
<protein>
    <recommendedName>
        <fullName evidence="2">DUF2059 domain-containing protein</fullName>
    </recommendedName>
</protein>
<feature type="signal peptide" evidence="1">
    <location>
        <begin position="1"/>
        <end position="24"/>
    </location>
</feature>
<dbReference type="RefSeq" id="WP_220749432.1">
    <property type="nucleotide sequence ID" value="NZ_BPFH01000004.1"/>
</dbReference>
<evidence type="ECO:0000313" key="4">
    <source>
        <dbReference type="Proteomes" id="UP000786693"/>
    </source>
</evidence>
<comment type="caution">
    <text evidence="3">The sequence shown here is derived from an EMBL/GenBank/DDBJ whole genome shotgun (WGS) entry which is preliminary data.</text>
</comment>
<accession>A0ABQ4NNH3</accession>
<feature type="chain" id="PRO_5046417807" description="DUF2059 domain-containing protein" evidence="1">
    <location>
        <begin position="25"/>
        <end position="287"/>
    </location>
</feature>